<sequence>NSILPPIRTHTYIRSLTCGFVRNIGLKSSPLSCHCQRKLPDGRHTADGDDGDGGGDVSLSGGDAEGGFGGGGLLDGGGDGWGGGGRKGGGGLGGAGDGVREGGDGLGGDGRGQGAGDGLGGAGDGGGGGGLFELSGGSMEAGGVWSCSRKGKWGRTSLQDSALWFGTSLPSLGTYGYAPLSKQTHLRLAVGSWQLAGGEGED</sequence>
<feature type="region of interest" description="Disordered" evidence="1">
    <location>
        <begin position="42"/>
        <end position="124"/>
    </location>
</feature>
<dbReference type="Proteomes" id="UP000747399">
    <property type="component" value="Unassembled WGS sequence"/>
</dbReference>
<keyword evidence="3" id="KW-1185">Reference proteome</keyword>
<feature type="compositionally biased region" description="Gly residues" evidence="1">
    <location>
        <begin position="104"/>
        <end position="124"/>
    </location>
</feature>
<proteinExistence type="predicted"/>
<comment type="caution">
    <text evidence="2">The sequence shown here is derived from an EMBL/GenBank/DDBJ whole genome shotgun (WGS) entry which is preliminary data.</text>
</comment>
<feature type="non-terminal residue" evidence="2">
    <location>
        <position position="1"/>
    </location>
</feature>
<reference evidence="2" key="1">
    <citation type="journal article" date="2021" name="Proc. Natl. Acad. Sci. U.S.A.">
        <title>Three genomes in the algal genus Volvox reveal the fate of a haploid sex-determining region after a transition to homothallism.</title>
        <authorList>
            <person name="Yamamoto K."/>
            <person name="Hamaji T."/>
            <person name="Kawai-Toyooka H."/>
            <person name="Matsuzaki R."/>
            <person name="Takahashi F."/>
            <person name="Nishimura Y."/>
            <person name="Kawachi M."/>
            <person name="Noguchi H."/>
            <person name="Minakuchi Y."/>
            <person name="Umen J.G."/>
            <person name="Toyoda A."/>
            <person name="Nozaki H."/>
        </authorList>
    </citation>
    <scope>NUCLEOTIDE SEQUENCE</scope>
    <source>
        <strain evidence="2">NIES-3780</strain>
    </source>
</reference>
<accession>A0A8J4F9I1</accession>
<name>A0A8J4F9I1_9CHLO</name>
<dbReference type="AlphaFoldDB" id="A0A8J4F9I1"/>
<evidence type="ECO:0000313" key="3">
    <source>
        <dbReference type="Proteomes" id="UP000747399"/>
    </source>
</evidence>
<evidence type="ECO:0000313" key="2">
    <source>
        <dbReference type="EMBL" id="GIL65557.1"/>
    </source>
</evidence>
<dbReference type="EMBL" id="BNCO01000076">
    <property type="protein sequence ID" value="GIL65557.1"/>
    <property type="molecule type" value="Genomic_DNA"/>
</dbReference>
<gene>
    <name evidence="2" type="ORF">Vafri_19305</name>
</gene>
<evidence type="ECO:0000256" key="1">
    <source>
        <dbReference type="SAM" id="MobiDB-lite"/>
    </source>
</evidence>
<feature type="compositionally biased region" description="Gly residues" evidence="1">
    <location>
        <begin position="63"/>
        <end position="97"/>
    </location>
</feature>
<organism evidence="2 3">
    <name type="scientific">Volvox africanus</name>
    <dbReference type="NCBI Taxonomy" id="51714"/>
    <lineage>
        <taxon>Eukaryota</taxon>
        <taxon>Viridiplantae</taxon>
        <taxon>Chlorophyta</taxon>
        <taxon>core chlorophytes</taxon>
        <taxon>Chlorophyceae</taxon>
        <taxon>CS clade</taxon>
        <taxon>Chlamydomonadales</taxon>
        <taxon>Volvocaceae</taxon>
        <taxon>Volvox</taxon>
    </lineage>
</organism>
<protein>
    <submittedName>
        <fullName evidence="2">Uncharacterized protein</fullName>
    </submittedName>
</protein>